<name>A0AAD4I2B6_9PEZI</name>
<organism evidence="16 17">
    <name type="scientific">Staphylotrichum longicolle</name>
    <dbReference type="NCBI Taxonomy" id="669026"/>
    <lineage>
        <taxon>Eukaryota</taxon>
        <taxon>Fungi</taxon>
        <taxon>Dikarya</taxon>
        <taxon>Ascomycota</taxon>
        <taxon>Pezizomycotina</taxon>
        <taxon>Sordariomycetes</taxon>
        <taxon>Sordariomycetidae</taxon>
        <taxon>Sordariales</taxon>
        <taxon>Chaetomiaceae</taxon>
        <taxon>Staphylotrichum</taxon>
    </lineage>
</organism>
<dbReference type="InterPro" id="IPR000477">
    <property type="entry name" value="RT_dom"/>
</dbReference>
<dbReference type="GO" id="GO:0007004">
    <property type="term" value="P:telomere maintenance via telomerase"/>
    <property type="evidence" value="ECO:0007669"/>
    <property type="project" value="TreeGrafter"/>
</dbReference>
<evidence type="ECO:0000256" key="2">
    <source>
        <dbReference type="ARBA" id="ARBA00012493"/>
    </source>
</evidence>
<comment type="function">
    <text evidence="13">Telomerase is a ribonucleoprotein enzyme essential for the replication of chromosome termini in most eukaryotes. It elongates telomeres. It is a reverse transcriptase that adds simple sequence repeats to chromosome ends by copying a template sequence within the RNA component of the enzyme.</text>
</comment>
<evidence type="ECO:0000313" key="16">
    <source>
        <dbReference type="EMBL" id="KAG7293027.1"/>
    </source>
</evidence>
<keyword evidence="17" id="KW-1185">Reference proteome</keyword>
<dbReference type="AlphaFoldDB" id="A0AAD4I2B6"/>
<dbReference type="PROSITE" id="PS50878">
    <property type="entry name" value="RT_POL"/>
    <property type="match status" value="1"/>
</dbReference>
<dbReference type="GO" id="GO:0003720">
    <property type="term" value="F:telomerase activity"/>
    <property type="evidence" value="ECO:0007669"/>
    <property type="project" value="InterPro"/>
</dbReference>
<feature type="region of interest" description="Disordered" evidence="14">
    <location>
        <begin position="1"/>
        <end position="50"/>
    </location>
</feature>
<dbReference type="InterPro" id="IPR021891">
    <property type="entry name" value="Telomerase_RBD"/>
</dbReference>
<dbReference type="GO" id="GO:0042162">
    <property type="term" value="F:telomeric DNA binding"/>
    <property type="evidence" value="ECO:0007669"/>
    <property type="project" value="TreeGrafter"/>
</dbReference>
<evidence type="ECO:0000256" key="12">
    <source>
        <dbReference type="ARBA" id="ARBA00048173"/>
    </source>
</evidence>
<keyword evidence="8 13" id="KW-0460">Magnesium</keyword>
<dbReference type="CDD" id="cd01648">
    <property type="entry name" value="TERT"/>
    <property type="match status" value="1"/>
</dbReference>
<dbReference type="InterPro" id="IPR003545">
    <property type="entry name" value="Telomerase_RT"/>
</dbReference>
<gene>
    <name evidence="16" type="ORF">NEMBOFW57_003072</name>
</gene>
<dbReference type="Gene3D" id="1.10.357.90">
    <property type="match status" value="1"/>
</dbReference>
<comment type="catalytic activity">
    <reaction evidence="12 13">
        <text>DNA(n) + a 2'-deoxyribonucleoside 5'-triphosphate = DNA(n+1) + diphosphate</text>
        <dbReference type="Rhea" id="RHEA:22508"/>
        <dbReference type="Rhea" id="RHEA-COMP:17339"/>
        <dbReference type="Rhea" id="RHEA-COMP:17340"/>
        <dbReference type="ChEBI" id="CHEBI:33019"/>
        <dbReference type="ChEBI" id="CHEBI:61560"/>
        <dbReference type="ChEBI" id="CHEBI:173112"/>
        <dbReference type="EC" id="2.7.7.49"/>
    </reaction>
</comment>
<dbReference type="Gene3D" id="1.10.132.70">
    <property type="match status" value="2"/>
</dbReference>
<dbReference type="GO" id="GO:0000781">
    <property type="term" value="C:chromosome, telomeric region"/>
    <property type="evidence" value="ECO:0007669"/>
    <property type="project" value="UniProtKB-SubCell"/>
</dbReference>
<keyword evidence="10 13" id="KW-0695">RNA-directed DNA polymerase</keyword>
<keyword evidence="4 13" id="KW-0158">Chromosome</keyword>
<evidence type="ECO:0000256" key="14">
    <source>
        <dbReference type="SAM" id="MobiDB-lite"/>
    </source>
</evidence>
<keyword evidence="6 13" id="KW-0548">Nucleotidyltransferase</keyword>
<dbReference type="Pfam" id="PF00078">
    <property type="entry name" value="RVT_1"/>
    <property type="match status" value="1"/>
</dbReference>
<keyword evidence="11 13" id="KW-0539">Nucleus</keyword>
<evidence type="ECO:0000256" key="1">
    <source>
        <dbReference type="ARBA" id="ARBA00008001"/>
    </source>
</evidence>
<dbReference type="GO" id="GO:0046872">
    <property type="term" value="F:metal ion binding"/>
    <property type="evidence" value="ECO:0007669"/>
    <property type="project" value="UniProtKB-KW"/>
</dbReference>
<dbReference type="PANTHER" id="PTHR12066">
    <property type="entry name" value="TELOMERASE REVERSE TRANSCRIPTASE"/>
    <property type="match status" value="1"/>
</dbReference>
<accession>A0AAD4I2B6</accession>
<evidence type="ECO:0000256" key="11">
    <source>
        <dbReference type="ARBA" id="ARBA00023242"/>
    </source>
</evidence>
<evidence type="ECO:0000256" key="13">
    <source>
        <dbReference type="RuleBase" id="RU365061"/>
    </source>
</evidence>
<evidence type="ECO:0000256" key="9">
    <source>
        <dbReference type="ARBA" id="ARBA00022895"/>
    </source>
</evidence>
<comment type="similarity">
    <text evidence="1 13">Belongs to the reverse transcriptase family. Telomerase subfamily.</text>
</comment>
<evidence type="ECO:0000313" key="17">
    <source>
        <dbReference type="Proteomes" id="UP001197093"/>
    </source>
</evidence>
<dbReference type="PANTHER" id="PTHR12066:SF0">
    <property type="entry name" value="TELOMERASE REVERSE TRANSCRIPTASE"/>
    <property type="match status" value="1"/>
</dbReference>
<evidence type="ECO:0000256" key="3">
    <source>
        <dbReference type="ARBA" id="ARBA00016182"/>
    </source>
</evidence>
<dbReference type="GO" id="GO:0070034">
    <property type="term" value="F:telomerase RNA binding"/>
    <property type="evidence" value="ECO:0007669"/>
    <property type="project" value="TreeGrafter"/>
</dbReference>
<evidence type="ECO:0000256" key="5">
    <source>
        <dbReference type="ARBA" id="ARBA00022679"/>
    </source>
</evidence>
<reference evidence="16" key="1">
    <citation type="submission" date="2023-02" db="EMBL/GenBank/DDBJ databases">
        <authorList>
            <person name="Palmer J.M."/>
        </authorList>
    </citation>
    <scope>NUCLEOTIDE SEQUENCE</scope>
    <source>
        <strain evidence="16">FW57</strain>
    </source>
</reference>
<keyword evidence="5 13" id="KW-0808">Transferase</keyword>
<dbReference type="EMBL" id="JAHCVI010000001">
    <property type="protein sequence ID" value="KAG7293027.1"/>
    <property type="molecule type" value="Genomic_DNA"/>
</dbReference>
<dbReference type="SMART" id="SM00975">
    <property type="entry name" value="Telomerase_RBD"/>
    <property type="match status" value="1"/>
</dbReference>
<evidence type="ECO:0000256" key="8">
    <source>
        <dbReference type="ARBA" id="ARBA00022842"/>
    </source>
</evidence>
<comment type="caution">
    <text evidence="16">The sequence shown here is derived from an EMBL/GenBank/DDBJ whole genome shotgun (WGS) entry which is preliminary data.</text>
</comment>
<keyword evidence="9 13" id="KW-0779">Telomere</keyword>
<keyword evidence="7 13" id="KW-0479">Metal-binding</keyword>
<evidence type="ECO:0000256" key="7">
    <source>
        <dbReference type="ARBA" id="ARBA00022723"/>
    </source>
</evidence>
<evidence type="ECO:0000256" key="10">
    <source>
        <dbReference type="ARBA" id="ARBA00022918"/>
    </source>
</evidence>
<proteinExistence type="inferred from homology"/>
<protein>
    <recommendedName>
        <fullName evidence="3 13">Telomerase reverse transcriptase</fullName>
        <ecNumber evidence="2 13">2.7.7.49</ecNumber>
    </recommendedName>
    <alternativeName>
        <fullName evidence="13">Telomerase catalytic subunit</fullName>
    </alternativeName>
</protein>
<dbReference type="Proteomes" id="UP001197093">
    <property type="component" value="Unassembled WGS sequence"/>
</dbReference>
<evidence type="ECO:0000256" key="6">
    <source>
        <dbReference type="ARBA" id="ARBA00022695"/>
    </source>
</evidence>
<dbReference type="PRINTS" id="PR01365">
    <property type="entry name" value="TELOMERASERT"/>
</dbReference>
<evidence type="ECO:0000259" key="15">
    <source>
        <dbReference type="PROSITE" id="PS50878"/>
    </source>
</evidence>
<dbReference type="EC" id="2.7.7.49" evidence="2 13"/>
<comment type="subcellular location">
    <subcellularLocation>
        <location evidence="13">Nucleus</location>
    </subcellularLocation>
    <subcellularLocation>
        <location evidence="13">Chromosome</location>
        <location evidence="13">Telomere</location>
    </subcellularLocation>
</comment>
<dbReference type="GO" id="GO:0000333">
    <property type="term" value="C:telomerase catalytic core complex"/>
    <property type="evidence" value="ECO:0007669"/>
    <property type="project" value="TreeGrafter"/>
</dbReference>
<dbReference type="Pfam" id="PF12009">
    <property type="entry name" value="Telomerase_RBD"/>
    <property type="match status" value="1"/>
</dbReference>
<sequence length="927" mass="104590">MGQALESAPRKRGRTRTGTQSQGAGPGRGGSTDRPAKRVQRGQESRSADTMVKHALLAQYYPETQTLRQYALSKLPASSRIRRRKIASVGQAKSPADRAPTEDEIALGALLDSTIVACRNPAQASDDHRWEQWVSFSQKGDESYVTLSDGLKGSIFSQAEALKASPWPQLLMLLGKEGERIMLDLLLDCAVFRSVKSGKGNLYQLAGISISELEPLFGARNKEGLPPARVDSKSEELRPSEISFVRSRMLYARAALNARGLVQFGLRHIHVLNRFPAKETVAVGAGQHDESALHVMMYLFPRQFGLHNVFTSTVDRRQTIQKFQDYTLREEEIASKFPAPADGEKPAKHVPKRLRGAAMDLVRRLQVLHSRCSYAEMLHHYCPINDVEWLTPPGLGHQKSSQSDTRKRTEIFYEFLYYLFDSFLIPLIRSNFYVTESNVDRYRLFFFRHDVWRYVAEPAMAILKTNMFEEIKTEDALRILQSRRLGYSQVRLLPKQAKMRPIMNLRRRALVQGDKKMLGPSINTILGPVNSVLKLEKSRDLHRLGASLFSVGDIYQRIKAFKSQFGEGQHKFYFAKVDVQGAFDTIPQDAMIELLKRIPQQSHYKLLKHAEVSLSESASANRVGARATKRWHTIARASGDNRSFPERIEGLLAAKKKNTIFLNSAVQKAHATGDLLALTATHIEQNLVRIGKKFYRQKAGIPQGSVLSSTLCNYFYADLERTHLSFLQGEDCLLLRLIDDFILITTDESKARRFVGVMHRGLPEYGVTVNPAKSLANFQLTVRGEEVPRPEDGRRNFQRKVINAFKIQSHLMFFDTSHNSRRGVLANIYAAFSETATKMWAYARCLPARPAAGVFIDTIKTLIDVAFVLLTSRTRRERYPGQVLARRQTGYGKVIAWLEEETKKLGGKKGVDVGMLVGVAKAARHCR</sequence>
<feature type="domain" description="Reverse transcriptase" evidence="15">
    <location>
        <begin position="474"/>
        <end position="787"/>
    </location>
</feature>
<evidence type="ECO:0000256" key="4">
    <source>
        <dbReference type="ARBA" id="ARBA00022454"/>
    </source>
</evidence>